<feature type="domain" description="Chitin-binding type-2" evidence="1">
    <location>
        <begin position="66"/>
        <end position="122"/>
    </location>
</feature>
<dbReference type="SUPFAM" id="SSF57625">
    <property type="entry name" value="Invertebrate chitin-binding proteins"/>
    <property type="match status" value="1"/>
</dbReference>
<dbReference type="GO" id="GO:0005576">
    <property type="term" value="C:extracellular region"/>
    <property type="evidence" value="ECO:0007669"/>
    <property type="project" value="InterPro"/>
</dbReference>
<accession>A0A2C9K7P8</accession>
<evidence type="ECO:0000313" key="2">
    <source>
        <dbReference type="EnsemblMetazoa" id="BGLB016337-PA"/>
    </source>
</evidence>
<dbReference type="VEuPathDB" id="VectorBase:BGLAX_040240"/>
<protein>
    <recommendedName>
        <fullName evidence="1">Chitin-binding type-2 domain-containing protein</fullName>
    </recommendedName>
</protein>
<dbReference type="VEuPathDB" id="VectorBase:BGLB016337"/>
<dbReference type="AlphaFoldDB" id="A0A2C9K7P8"/>
<dbReference type="InterPro" id="IPR002557">
    <property type="entry name" value="Chitin-bd_dom"/>
</dbReference>
<dbReference type="EnsemblMetazoa" id="BGLB016337-RA">
    <property type="protein sequence ID" value="BGLB016337-PA"/>
    <property type="gene ID" value="BGLB016337"/>
</dbReference>
<reference evidence="2" key="1">
    <citation type="submission" date="2020-05" db="UniProtKB">
        <authorList>
            <consortium name="EnsemblMetazoa"/>
        </authorList>
    </citation>
    <scope>IDENTIFICATION</scope>
    <source>
        <strain evidence="2">BB02</strain>
    </source>
</reference>
<dbReference type="KEGG" id="bgt:106063675"/>
<dbReference type="PROSITE" id="PS50940">
    <property type="entry name" value="CHIT_BIND_II"/>
    <property type="match status" value="1"/>
</dbReference>
<sequence length="123" mass="14143">MMEKADRTYSDRDNMYVLKITEDFLTYDRSLVMTQKLVPREESTSQSTTAVITTSTTSRPTTTQVIDPCKFAYDFDYVRHPYLCDRYYQCIGEKGFLINCGPGKIFQGTTCVPMPPDFVCSQQ</sequence>
<name>A0A2C9K7P8_BIOGL</name>
<gene>
    <name evidence="2" type="primary">106063675</name>
</gene>
<organism evidence="2 3">
    <name type="scientific">Biomphalaria glabrata</name>
    <name type="common">Bloodfluke planorb</name>
    <name type="synonym">Freshwater snail</name>
    <dbReference type="NCBI Taxonomy" id="6526"/>
    <lineage>
        <taxon>Eukaryota</taxon>
        <taxon>Metazoa</taxon>
        <taxon>Spiralia</taxon>
        <taxon>Lophotrochozoa</taxon>
        <taxon>Mollusca</taxon>
        <taxon>Gastropoda</taxon>
        <taxon>Heterobranchia</taxon>
        <taxon>Euthyneura</taxon>
        <taxon>Panpulmonata</taxon>
        <taxon>Hygrophila</taxon>
        <taxon>Lymnaeoidea</taxon>
        <taxon>Planorbidae</taxon>
        <taxon>Biomphalaria</taxon>
    </lineage>
</organism>
<dbReference type="GO" id="GO:0008061">
    <property type="term" value="F:chitin binding"/>
    <property type="evidence" value="ECO:0007669"/>
    <property type="project" value="InterPro"/>
</dbReference>
<dbReference type="InterPro" id="IPR036508">
    <property type="entry name" value="Chitin-bd_dom_sf"/>
</dbReference>
<evidence type="ECO:0000313" key="3">
    <source>
        <dbReference type="Proteomes" id="UP000076420"/>
    </source>
</evidence>
<dbReference type="Gene3D" id="2.170.140.10">
    <property type="entry name" value="Chitin binding domain"/>
    <property type="match status" value="1"/>
</dbReference>
<proteinExistence type="predicted"/>
<evidence type="ECO:0000259" key="1">
    <source>
        <dbReference type="PROSITE" id="PS50940"/>
    </source>
</evidence>
<dbReference type="Proteomes" id="UP000076420">
    <property type="component" value="Unassembled WGS sequence"/>
</dbReference>